<evidence type="ECO:0000313" key="5">
    <source>
        <dbReference type="Proteomes" id="UP000780768"/>
    </source>
</evidence>
<dbReference type="Proteomes" id="UP000780768">
    <property type="component" value="Unassembled WGS sequence"/>
</dbReference>
<dbReference type="Pfam" id="PF18050">
    <property type="entry name" value="Cyclophil_like2"/>
    <property type="match status" value="1"/>
</dbReference>
<evidence type="ECO:0000259" key="3">
    <source>
        <dbReference type="Pfam" id="PF18050"/>
    </source>
</evidence>
<dbReference type="Gene3D" id="2.40.100.20">
    <property type="match status" value="1"/>
</dbReference>
<dbReference type="PROSITE" id="PS51257">
    <property type="entry name" value="PROKAR_LIPOPROTEIN"/>
    <property type="match status" value="1"/>
</dbReference>
<reference evidence="4" key="1">
    <citation type="journal article" date="2021" name="PeerJ">
        <title>Extensive microbial diversity within the chicken gut microbiome revealed by metagenomics and culture.</title>
        <authorList>
            <person name="Gilroy R."/>
            <person name="Ravi A."/>
            <person name="Getino M."/>
            <person name="Pursley I."/>
            <person name="Horton D.L."/>
            <person name="Alikhan N.F."/>
            <person name="Baker D."/>
            <person name="Gharbi K."/>
            <person name="Hall N."/>
            <person name="Watson M."/>
            <person name="Adriaenssens E.M."/>
            <person name="Foster-Nyarko E."/>
            <person name="Jarju S."/>
            <person name="Secka A."/>
            <person name="Antonio M."/>
            <person name="Oren A."/>
            <person name="Chaudhuri R.R."/>
            <person name="La Ragione R."/>
            <person name="Hildebrand F."/>
            <person name="Pallen M.J."/>
        </authorList>
    </citation>
    <scope>NUCLEOTIDE SEQUENCE</scope>
    <source>
        <strain evidence="4">7318</strain>
    </source>
</reference>
<feature type="chain" id="PRO_5038757109" description="Cyclophilin-like domain-containing protein" evidence="2">
    <location>
        <begin position="23"/>
        <end position="177"/>
    </location>
</feature>
<evidence type="ECO:0000256" key="1">
    <source>
        <dbReference type="SAM" id="MobiDB-lite"/>
    </source>
</evidence>
<proteinExistence type="predicted"/>
<sequence length="177" mass="19224">MMKKWIGLICSVLMVFSLTACSAQVNESEKNVSENTSAAAAENETAAQEGTVEQEGSNEKMNRQIKVTGANGETIVFELNNTPAAEGLYNQLPLTVEVENFSNNEKIFYPANELSTKDTPLARSGVGTLAYYAPWGNVVMFYRDFSFNSSLYRLGQAVSGGELIGELSGTITVEKVE</sequence>
<evidence type="ECO:0000313" key="4">
    <source>
        <dbReference type="EMBL" id="HJF84968.1"/>
    </source>
</evidence>
<protein>
    <recommendedName>
        <fullName evidence="3">Cyclophilin-like domain-containing protein</fullName>
    </recommendedName>
</protein>
<feature type="compositionally biased region" description="Low complexity" evidence="1">
    <location>
        <begin position="33"/>
        <end position="47"/>
    </location>
</feature>
<dbReference type="SUPFAM" id="SSF50891">
    <property type="entry name" value="Cyclophilin-like"/>
    <property type="match status" value="1"/>
</dbReference>
<gene>
    <name evidence="4" type="ORF">K8V65_04845</name>
</gene>
<feature type="domain" description="Cyclophilin-like" evidence="3">
    <location>
        <begin position="70"/>
        <end position="173"/>
    </location>
</feature>
<comment type="caution">
    <text evidence="4">The sequence shown here is derived from an EMBL/GenBank/DDBJ whole genome shotgun (WGS) entry which is preliminary data.</text>
</comment>
<dbReference type="InterPro" id="IPR029000">
    <property type="entry name" value="Cyclophilin-like_dom_sf"/>
</dbReference>
<accession>A0A921HMM5</accession>
<organism evidence="4 5">
    <name type="scientific">Megamonas hypermegale</name>
    <dbReference type="NCBI Taxonomy" id="158847"/>
    <lineage>
        <taxon>Bacteria</taxon>
        <taxon>Bacillati</taxon>
        <taxon>Bacillota</taxon>
        <taxon>Negativicutes</taxon>
        <taxon>Selenomonadales</taxon>
        <taxon>Selenomonadaceae</taxon>
        <taxon>Megamonas</taxon>
    </lineage>
</organism>
<keyword evidence="2" id="KW-0732">Signal</keyword>
<reference evidence="4" key="2">
    <citation type="submission" date="2021-09" db="EMBL/GenBank/DDBJ databases">
        <authorList>
            <person name="Gilroy R."/>
        </authorList>
    </citation>
    <scope>NUCLEOTIDE SEQUENCE</scope>
    <source>
        <strain evidence="4">7318</strain>
    </source>
</reference>
<evidence type="ECO:0000256" key="2">
    <source>
        <dbReference type="SAM" id="SignalP"/>
    </source>
</evidence>
<feature type="region of interest" description="Disordered" evidence="1">
    <location>
        <begin position="33"/>
        <end position="63"/>
    </location>
</feature>
<name>A0A921HMM5_9FIRM</name>
<feature type="signal peptide" evidence="2">
    <location>
        <begin position="1"/>
        <end position="22"/>
    </location>
</feature>
<dbReference type="AlphaFoldDB" id="A0A921HMM5"/>
<dbReference type="EMBL" id="DYVR01000130">
    <property type="protein sequence ID" value="HJF84968.1"/>
    <property type="molecule type" value="Genomic_DNA"/>
</dbReference>
<dbReference type="InterPro" id="IPR041183">
    <property type="entry name" value="Cyclophilin-like"/>
</dbReference>